<protein>
    <recommendedName>
        <fullName evidence="3">alcohol dehydrogenase</fullName>
        <ecNumber evidence="3">1.1.1.1</ecNumber>
    </recommendedName>
</protein>
<dbReference type="InterPro" id="IPR020843">
    <property type="entry name" value="ER"/>
</dbReference>
<organism evidence="8 9">
    <name type="scientific">Nitrospira tepida</name>
    <dbReference type="NCBI Taxonomy" id="2973512"/>
    <lineage>
        <taxon>Bacteria</taxon>
        <taxon>Pseudomonadati</taxon>
        <taxon>Nitrospirota</taxon>
        <taxon>Nitrospiria</taxon>
        <taxon>Nitrospirales</taxon>
        <taxon>Nitrospiraceae</taxon>
        <taxon>Nitrospira</taxon>
    </lineage>
</organism>
<dbReference type="InterPro" id="IPR014187">
    <property type="entry name" value="ADH_Zn_typ-2"/>
</dbReference>
<dbReference type="InterPro" id="IPR013154">
    <property type="entry name" value="ADH-like_N"/>
</dbReference>
<dbReference type="Pfam" id="PF08240">
    <property type="entry name" value="ADH_N"/>
    <property type="match status" value="1"/>
</dbReference>
<dbReference type="CDD" id="cd08298">
    <property type="entry name" value="CAD2"/>
    <property type="match status" value="1"/>
</dbReference>
<dbReference type="SMART" id="SM00829">
    <property type="entry name" value="PKS_ER"/>
    <property type="match status" value="1"/>
</dbReference>
<gene>
    <name evidence="8" type="ORF">DNFV4_04174</name>
</gene>
<keyword evidence="5" id="KW-0862">Zinc</keyword>
<keyword evidence="6" id="KW-0560">Oxidoreductase</keyword>
<evidence type="ECO:0000259" key="7">
    <source>
        <dbReference type="SMART" id="SM00829"/>
    </source>
</evidence>
<dbReference type="Pfam" id="PF00107">
    <property type="entry name" value="ADH_zinc_N"/>
    <property type="match status" value="1"/>
</dbReference>
<dbReference type="GO" id="GO:0046872">
    <property type="term" value="F:metal ion binding"/>
    <property type="evidence" value="ECO:0007669"/>
    <property type="project" value="UniProtKB-KW"/>
</dbReference>
<dbReference type="EMBL" id="OX365700">
    <property type="protein sequence ID" value="CAI4033732.1"/>
    <property type="molecule type" value="Genomic_DNA"/>
</dbReference>
<keyword evidence="9" id="KW-1185">Reference proteome</keyword>
<dbReference type="InterPro" id="IPR011032">
    <property type="entry name" value="GroES-like_sf"/>
</dbReference>
<dbReference type="PANTHER" id="PTHR42940">
    <property type="entry name" value="ALCOHOL DEHYDROGENASE 1-RELATED"/>
    <property type="match status" value="1"/>
</dbReference>
<dbReference type="GO" id="GO:0005737">
    <property type="term" value="C:cytoplasm"/>
    <property type="evidence" value="ECO:0007669"/>
    <property type="project" value="TreeGrafter"/>
</dbReference>
<proteinExistence type="inferred from homology"/>
<dbReference type="InterPro" id="IPR036291">
    <property type="entry name" value="NAD(P)-bd_dom_sf"/>
</dbReference>
<evidence type="ECO:0000256" key="6">
    <source>
        <dbReference type="ARBA" id="ARBA00023002"/>
    </source>
</evidence>
<evidence type="ECO:0000256" key="3">
    <source>
        <dbReference type="ARBA" id="ARBA00013190"/>
    </source>
</evidence>
<evidence type="ECO:0000313" key="9">
    <source>
        <dbReference type="Proteomes" id="UP001179121"/>
    </source>
</evidence>
<dbReference type="Gene3D" id="3.40.50.720">
    <property type="entry name" value="NAD(P)-binding Rossmann-like Domain"/>
    <property type="match status" value="1"/>
</dbReference>
<comment type="cofactor">
    <cofactor evidence="1">
        <name>Zn(2+)</name>
        <dbReference type="ChEBI" id="CHEBI:29105"/>
    </cofactor>
</comment>
<name>A0AA86N344_9BACT</name>
<comment type="similarity">
    <text evidence="2">Belongs to the zinc-containing alcohol dehydrogenase family.</text>
</comment>
<dbReference type="GO" id="GO:0004022">
    <property type="term" value="F:alcohol dehydrogenase (NAD+) activity"/>
    <property type="evidence" value="ECO:0007669"/>
    <property type="project" value="UniProtKB-EC"/>
</dbReference>
<evidence type="ECO:0000256" key="4">
    <source>
        <dbReference type="ARBA" id="ARBA00022723"/>
    </source>
</evidence>
<dbReference type="AlphaFoldDB" id="A0AA86N344"/>
<dbReference type="PANTHER" id="PTHR42940:SF8">
    <property type="entry name" value="VACUOLAR PROTEIN SORTING-ASSOCIATED PROTEIN 11"/>
    <property type="match status" value="1"/>
</dbReference>
<sequence length="333" mass="35589">MQAMVLHRPADIRSSPLIFEEVPAPAPGPDEILIRVSVCGICRTDLHVIEAELPPQKSPVIPGHQIVGSVEAVGTNVRSFRSGDRVGIAWLRRTCGTCDFCRTGRENLCPSARFTGYHEDGGFATAAVVPASFAYPIPATFADEEAAPLLCAGIIGFRALRLSGIQPGQRLGLYGFGAAAHLAIQVARHWGCEVYVCSLKAEHQAMAREMGARWAGEAVAMPPKKLHASIIFAPAGELVPPALRALEQGGTLALAGIHMSAIPSLDYDREVFGERVIRSVTANTKQDGVDFLRVAAEIPIRPRTTSFRLDEANRALQSLKAGTINGSGVLVMP</sequence>
<dbReference type="SUPFAM" id="SSF51735">
    <property type="entry name" value="NAD(P)-binding Rossmann-fold domains"/>
    <property type="match status" value="1"/>
</dbReference>
<evidence type="ECO:0000256" key="2">
    <source>
        <dbReference type="ARBA" id="ARBA00008072"/>
    </source>
</evidence>
<dbReference type="InterPro" id="IPR013149">
    <property type="entry name" value="ADH-like_C"/>
</dbReference>
<keyword evidence="4" id="KW-0479">Metal-binding</keyword>
<evidence type="ECO:0000313" key="8">
    <source>
        <dbReference type="EMBL" id="CAI4033732.1"/>
    </source>
</evidence>
<reference evidence="8" key="1">
    <citation type="submission" date="2022-10" db="EMBL/GenBank/DDBJ databases">
        <authorList>
            <person name="Koch H."/>
        </authorList>
    </citation>
    <scope>NUCLEOTIDE SEQUENCE</scope>
    <source>
        <strain evidence="8">DNF</strain>
    </source>
</reference>
<evidence type="ECO:0000256" key="5">
    <source>
        <dbReference type="ARBA" id="ARBA00022833"/>
    </source>
</evidence>
<dbReference type="NCBIfam" id="TIGR02822">
    <property type="entry name" value="adh_fam_2"/>
    <property type="match status" value="1"/>
</dbReference>
<dbReference type="Gene3D" id="3.90.180.10">
    <property type="entry name" value="Medium-chain alcohol dehydrogenases, catalytic domain"/>
    <property type="match status" value="1"/>
</dbReference>
<dbReference type="SUPFAM" id="SSF50129">
    <property type="entry name" value="GroES-like"/>
    <property type="match status" value="1"/>
</dbReference>
<dbReference type="EC" id="1.1.1.1" evidence="3"/>
<dbReference type="RefSeq" id="WP_289271167.1">
    <property type="nucleotide sequence ID" value="NZ_OX365700.1"/>
</dbReference>
<feature type="domain" description="Enoyl reductase (ER)" evidence="7">
    <location>
        <begin position="13"/>
        <end position="330"/>
    </location>
</feature>
<evidence type="ECO:0000256" key="1">
    <source>
        <dbReference type="ARBA" id="ARBA00001947"/>
    </source>
</evidence>
<accession>A0AA86N344</accession>
<dbReference type="KEGG" id="nti:DNFV4_04174"/>
<dbReference type="Proteomes" id="UP001179121">
    <property type="component" value="Chromosome"/>
</dbReference>